<evidence type="ECO:0000313" key="3">
    <source>
        <dbReference type="EMBL" id="KAJ1256459.1"/>
    </source>
</evidence>
<evidence type="ECO:0000256" key="2">
    <source>
        <dbReference type="SAM" id="Phobius"/>
    </source>
</evidence>
<accession>A0A9W7XCL5</accession>
<keyword evidence="2" id="KW-0472">Membrane</keyword>
<organism evidence="3 4">
    <name type="scientific">Paspalum vaginatum</name>
    <name type="common">seashore paspalum</name>
    <dbReference type="NCBI Taxonomy" id="158149"/>
    <lineage>
        <taxon>Eukaryota</taxon>
        <taxon>Viridiplantae</taxon>
        <taxon>Streptophyta</taxon>
        <taxon>Embryophyta</taxon>
        <taxon>Tracheophyta</taxon>
        <taxon>Spermatophyta</taxon>
        <taxon>Magnoliopsida</taxon>
        <taxon>Liliopsida</taxon>
        <taxon>Poales</taxon>
        <taxon>Poaceae</taxon>
        <taxon>PACMAD clade</taxon>
        <taxon>Panicoideae</taxon>
        <taxon>Andropogonodae</taxon>
        <taxon>Paspaleae</taxon>
        <taxon>Paspalinae</taxon>
        <taxon>Paspalum</taxon>
    </lineage>
</organism>
<feature type="compositionally biased region" description="Basic and acidic residues" evidence="1">
    <location>
        <begin position="49"/>
        <end position="71"/>
    </location>
</feature>
<reference evidence="3 4" key="1">
    <citation type="submission" date="2022-10" db="EMBL/GenBank/DDBJ databases">
        <title>WGS assembly of Paspalum vaginatum 540-79.</title>
        <authorList>
            <person name="Sun G."/>
            <person name="Wase N."/>
            <person name="Shu S."/>
            <person name="Jenkins J."/>
            <person name="Zhou B."/>
            <person name="Torres-Rodriguez J."/>
            <person name="Chen C."/>
            <person name="Sandor L."/>
            <person name="Plott C."/>
            <person name="Yoshinga Y."/>
            <person name="Daum C."/>
            <person name="Qi P."/>
            <person name="Barry K."/>
            <person name="Lipzen A."/>
            <person name="Berry L."/>
            <person name="Pedersen C."/>
            <person name="Gottilla T."/>
            <person name="Foltz A."/>
            <person name="Yu H."/>
            <person name="O'Malley R."/>
            <person name="Zhang C."/>
            <person name="Devos K."/>
            <person name="Sigmon B."/>
            <person name="Yu B."/>
            <person name="Obata T."/>
            <person name="Schmutz J."/>
            <person name="Schnable J."/>
        </authorList>
    </citation>
    <scope>NUCLEOTIDE SEQUENCE [LARGE SCALE GENOMIC DNA]</scope>
    <source>
        <strain evidence="4">cv. 540-79</strain>
    </source>
</reference>
<dbReference type="Proteomes" id="UP001164776">
    <property type="component" value="Unassembled WGS sequence"/>
</dbReference>
<dbReference type="EMBL" id="MU629510">
    <property type="protein sequence ID" value="KAJ1256459.1"/>
    <property type="molecule type" value="Genomic_DNA"/>
</dbReference>
<proteinExistence type="predicted"/>
<feature type="region of interest" description="Disordered" evidence="1">
    <location>
        <begin position="49"/>
        <end position="82"/>
    </location>
</feature>
<dbReference type="AlphaFoldDB" id="A0A9W7XCL5"/>
<evidence type="ECO:0000313" key="4">
    <source>
        <dbReference type="Proteomes" id="UP001164776"/>
    </source>
</evidence>
<evidence type="ECO:0000256" key="1">
    <source>
        <dbReference type="SAM" id="MobiDB-lite"/>
    </source>
</evidence>
<evidence type="ECO:0008006" key="5">
    <source>
        <dbReference type="Google" id="ProtNLM"/>
    </source>
</evidence>
<feature type="transmembrane region" description="Helical" evidence="2">
    <location>
        <begin position="12"/>
        <end position="28"/>
    </location>
</feature>
<comment type="caution">
    <text evidence="3">The sequence shown here is derived from an EMBL/GenBank/DDBJ whole genome shotgun (WGS) entry which is preliminary data.</text>
</comment>
<sequence>MHCLQMVRGRCGIIHFYLIGVALLYIWFGPSAPSIRIIRLNLQFTYKTTQKEENMSPPCEGKEERVDESSVKKKQPMPGRNA</sequence>
<keyword evidence="4" id="KW-1185">Reference proteome</keyword>
<name>A0A9W7XCL5_9POAL</name>
<protein>
    <recommendedName>
        <fullName evidence="5">Transmembrane protein</fullName>
    </recommendedName>
</protein>
<gene>
    <name evidence="3" type="ORF">BS78_K020800</name>
</gene>
<keyword evidence="2" id="KW-1133">Transmembrane helix</keyword>
<keyword evidence="2" id="KW-0812">Transmembrane</keyword>